<dbReference type="SUPFAM" id="SSF51905">
    <property type="entry name" value="FAD/NAD(P)-binding domain"/>
    <property type="match status" value="1"/>
</dbReference>
<evidence type="ECO:0000256" key="1">
    <source>
        <dbReference type="ARBA" id="ARBA00037217"/>
    </source>
</evidence>
<accession>A0A120CT73</accession>
<dbReference type="InterPro" id="IPR036188">
    <property type="entry name" value="FAD/NAD-bd_sf"/>
</dbReference>
<dbReference type="EMBL" id="LMTR01000094">
    <property type="protein sequence ID" value="KWT64182.1"/>
    <property type="molecule type" value="Genomic_DNA"/>
</dbReference>
<comment type="caution">
    <text evidence="5">The sequence shown here is derived from an EMBL/GenBank/DDBJ whole genome shotgun (WGS) entry which is preliminary data.</text>
</comment>
<keyword evidence="6" id="KW-1185">Reference proteome</keyword>
<feature type="domain" description="Amine oxidase" evidence="4">
    <location>
        <begin position="15"/>
        <end position="317"/>
    </location>
</feature>
<dbReference type="STRING" id="121290.APY04_3446"/>
<evidence type="ECO:0000313" key="6">
    <source>
        <dbReference type="Proteomes" id="UP000059074"/>
    </source>
</evidence>
<dbReference type="PANTHER" id="PTHR10668:SF103">
    <property type="entry name" value="PYRIDINE NUCLEOTIDE-DISULFIDE OXIDOREDUCTASE DOMAIN-CONTAINING PROTEIN 2"/>
    <property type="match status" value="1"/>
</dbReference>
<evidence type="ECO:0000259" key="4">
    <source>
        <dbReference type="Pfam" id="PF01593"/>
    </source>
</evidence>
<dbReference type="Proteomes" id="UP000059074">
    <property type="component" value="Unassembled WGS sequence"/>
</dbReference>
<comment type="subunit">
    <text evidence="2">Interacts with COX5B; this interaction may contribute to localize PYROXD2 to the inner face of the inner mitochondrial membrane.</text>
</comment>
<dbReference type="PANTHER" id="PTHR10668">
    <property type="entry name" value="PHYTOENE DEHYDROGENASE"/>
    <property type="match status" value="1"/>
</dbReference>
<dbReference type="InterPro" id="IPR002937">
    <property type="entry name" value="Amino_oxidase"/>
</dbReference>
<dbReference type="GO" id="GO:0016491">
    <property type="term" value="F:oxidoreductase activity"/>
    <property type="evidence" value="ECO:0007669"/>
    <property type="project" value="UniProtKB-KW"/>
</dbReference>
<protein>
    <recommendedName>
        <fullName evidence="3">Pyridine nucleotide-disulfide oxidoreductase domain-containing protein 2</fullName>
    </recommendedName>
</protein>
<comment type="function">
    <text evidence="1">Probable oxidoreductase that may play a role as regulator of mitochondrial function.</text>
</comment>
<keyword evidence="5" id="KW-0560">Oxidoreductase</keyword>
<sequence>MQHLDAIIVGGGHNGLTCAAYLAGAGLKVLVLEKNAAVGGAAFTEEFHPGFRNSVAAYTVSLLNPKVIADLELARHGLRIVHRPAANFWPVDDKRYLLMRGGLAERQAAVAQFSQADAKRLPAYDAMLERAADVLRDLVLTTPPNAGGGVAELIKGAGLGRRMMALSLDEKRVLLDLFTRSASDFLDGWFESDVVKAAFAFDGIVGNYAAPSTPGTAYVLLHHCFGEVNGKRGAWGHAIGGMGAISAALAAAATQRGVLIRTDTKVARIITRNDAAVGVKLTDGEQIFARTVVANVPPKLLFRDLIAPDAVPSETRAQFTGMKAGSGTFRMNVALSELPDFTCRPGTQQQDHHGAGIVIGPTLDYLERAYLDARLEGWSREPVVEMLIPSTLDDTLAPPGQHVASLFVQHVAPHLPAGRSWANAHEKATFADVVINTVNRHAPNFAASVVGRQVLSPLDLENRFGMVDGDIFHGALSLDQLFSARPRLGFADYRLPLAGLYLCGSGAHPGGGVTGAPGHNAAREILRDLSGPLRAWTRRSRHKKG</sequence>
<evidence type="ECO:0000256" key="3">
    <source>
        <dbReference type="ARBA" id="ARBA00040298"/>
    </source>
</evidence>
<organism evidence="5 6">
    <name type="scientific">Hyphomicrobium sulfonivorans</name>
    <dbReference type="NCBI Taxonomy" id="121290"/>
    <lineage>
        <taxon>Bacteria</taxon>
        <taxon>Pseudomonadati</taxon>
        <taxon>Pseudomonadota</taxon>
        <taxon>Alphaproteobacteria</taxon>
        <taxon>Hyphomicrobiales</taxon>
        <taxon>Hyphomicrobiaceae</taxon>
        <taxon>Hyphomicrobium</taxon>
    </lineage>
</organism>
<evidence type="ECO:0000313" key="5">
    <source>
        <dbReference type="EMBL" id="KWT64182.1"/>
    </source>
</evidence>
<dbReference type="PATRIC" id="fig|121290.4.peg.1807"/>
<name>A0A120CT73_HYPSL</name>
<dbReference type="Pfam" id="PF01593">
    <property type="entry name" value="Amino_oxidase"/>
    <property type="match status" value="1"/>
</dbReference>
<dbReference type="Gene3D" id="3.50.50.60">
    <property type="entry name" value="FAD/NAD(P)-binding domain"/>
    <property type="match status" value="2"/>
</dbReference>
<reference evidence="5 6" key="1">
    <citation type="submission" date="2015-10" db="EMBL/GenBank/DDBJ databases">
        <title>Transcriptomic analysis of a linuron degrading triple-species bacterial consortium.</title>
        <authorList>
            <person name="Albers P."/>
        </authorList>
    </citation>
    <scope>NUCLEOTIDE SEQUENCE [LARGE SCALE GENOMIC DNA]</scope>
    <source>
        <strain evidence="5 6">WDL6</strain>
    </source>
</reference>
<dbReference type="AlphaFoldDB" id="A0A120CT73"/>
<gene>
    <name evidence="5" type="ORF">APY04_3446</name>
</gene>
<evidence type="ECO:0000256" key="2">
    <source>
        <dbReference type="ARBA" id="ARBA00038825"/>
    </source>
</evidence>
<proteinExistence type="predicted"/>